<dbReference type="OrthoDB" id="6515318at2759"/>
<sequence>MSQIKSVVERWKYQWFQRLSLGKNWEGLVSRGLLNHNLPRAVSVAAFRIRARLSCHPPSRHQCPTITRVPALQLWYYERQTLCCRRQ</sequence>
<dbReference type="AlphaFoldDB" id="A0A8X6I065"/>
<organism evidence="1 2">
    <name type="scientific">Trichonephila clavata</name>
    <name type="common">Joro spider</name>
    <name type="synonym">Nephila clavata</name>
    <dbReference type="NCBI Taxonomy" id="2740835"/>
    <lineage>
        <taxon>Eukaryota</taxon>
        <taxon>Metazoa</taxon>
        <taxon>Ecdysozoa</taxon>
        <taxon>Arthropoda</taxon>
        <taxon>Chelicerata</taxon>
        <taxon>Arachnida</taxon>
        <taxon>Araneae</taxon>
        <taxon>Araneomorphae</taxon>
        <taxon>Entelegynae</taxon>
        <taxon>Araneoidea</taxon>
        <taxon>Nephilidae</taxon>
        <taxon>Trichonephila</taxon>
    </lineage>
</organism>
<name>A0A8X6I065_TRICU</name>
<dbReference type="Proteomes" id="UP000887116">
    <property type="component" value="Unassembled WGS sequence"/>
</dbReference>
<dbReference type="EMBL" id="BMAO01029660">
    <property type="protein sequence ID" value="GFR33316.1"/>
    <property type="molecule type" value="Genomic_DNA"/>
</dbReference>
<evidence type="ECO:0000313" key="2">
    <source>
        <dbReference type="Proteomes" id="UP000887116"/>
    </source>
</evidence>
<comment type="caution">
    <text evidence="1">The sequence shown here is derived from an EMBL/GenBank/DDBJ whole genome shotgun (WGS) entry which is preliminary data.</text>
</comment>
<reference evidence="1" key="1">
    <citation type="submission" date="2020-07" db="EMBL/GenBank/DDBJ databases">
        <title>Multicomponent nature underlies the extraordinary mechanical properties of spider dragline silk.</title>
        <authorList>
            <person name="Kono N."/>
            <person name="Nakamura H."/>
            <person name="Mori M."/>
            <person name="Yoshida Y."/>
            <person name="Ohtoshi R."/>
            <person name="Malay A.D."/>
            <person name="Moran D.A.P."/>
            <person name="Tomita M."/>
            <person name="Numata K."/>
            <person name="Arakawa K."/>
        </authorList>
    </citation>
    <scope>NUCLEOTIDE SEQUENCE</scope>
</reference>
<gene>
    <name evidence="1" type="ORF">TNCT_360201</name>
</gene>
<proteinExistence type="predicted"/>
<keyword evidence="2" id="KW-1185">Reference proteome</keyword>
<evidence type="ECO:0000313" key="1">
    <source>
        <dbReference type="EMBL" id="GFR33316.1"/>
    </source>
</evidence>
<accession>A0A8X6I065</accession>
<protein>
    <submittedName>
        <fullName evidence="1">Uncharacterized protein</fullName>
    </submittedName>
</protein>